<dbReference type="PANTHER" id="PTHR23090">
    <property type="entry name" value="NH 3 /GLUTAMINE-DEPENDENT NAD + SYNTHETASE"/>
    <property type="match status" value="1"/>
</dbReference>
<keyword evidence="1" id="KW-0436">Ligase</keyword>
<dbReference type="InterPro" id="IPR003694">
    <property type="entry name" value="NAD_synthase"/>
</dbReference>
<dbReference type="InterPro" id="IPR036526">
    <property type="entry name" value="C-N_Hydrolase_sf"/>
</dbReference>
<proteinExistence type="predicted"/>
<dbReference type="AlphaFoldDB" id="A0A9P6YA17"/>
<dbReference type="Proteomes" id="UP000717996">
    <property type="component" value="Unassembled WGS sequence"/>
</dbReference>
<dbReference type="PROSITE" id="PS50263">
    <property type="entry name" value="CN_HYDROLASE"/>
    <property type="match status" value="1"/>
</dbReference>
<gene>
    <name evidence="4" type="ORF">G6F51_006816</name>
</gene>
<name>A0A9P6YA17_RHIOR</name>
<dbReference type="GO" id="GO:0003952">
    <property type="term" value="F:NAD+ synthase (glutamine-hydrolyzing) activity"/>
    <property type="evidence" value="ECO:0007669"/>
    <property type="project" value="InterPro"/>
</dbReference>
<evidence type="ECO:0000259" key="3">
    <source>
        <dbReference type="PROSITE" id="PS50263"/>
    </source>
</evidence>
<dbReference type="OrthoDB" id="2020662at2759"/>
<accession>A0A9P6YA17</accession>
<protein>
    <recommendedName>
        <fullName evidence="2">NAD(+) synthase [glutamine-hydrolyzing]</fullName>
    </recommendedName>
</protein>
<evidence type="ECO:0000313" key="5">
    <source>
        <dbReference type="Proteomes" id="UP000717996"/>
    </source>
</evidence>
<dbReference type="Pfam" id="PF00795">
    <property type="entry name" value="CN_hydrolase"/>
    <property type="match status" value="1"/>
</dbReference>
<sequence length="88" mass="9924">MGHLITLATCSLNQWALDFEGNLKRILESIYIAKERGAKIRVGPELEVSGYGCYDHFFEGDTYLHSWEVIAEILKSDASNDMILDIGM</sequence>
<evidence type="ECO:0000256" key="2">
    <source>
        <dbReference type="ARBA" id="ARBA00030681"/>
    </source>
</evidence>
<dbReference type="GO" id="GO:0005737">
    <property type="term" value="C:cytoplasm"/>
    <property type="evidence" value="ECO:0007669"/>
    <property type="project" value="InterPro"/>
</dbReference>
<reference evidence="4" key="1">
    <citation type="journal article" date="2020" name="Microb. Genom.">
        <title>Genetic diversity of clinical and environmental Mucorales isolates obtained from an investigation of mucormycosis cases among solid organ transplant recipients.</title>
        <authorList>
            <person name="Nguyen M.H."/>
            <person name="Kaul D."/>
            <person name="Muto C."/>
            <person name="Cheng S.J."/>
            <person name="Richter R.A."/>
            <person name="Bruno V.M."/>
            <person name="Liu G."/>
            <person name="Beyhan S."/>
            <person name="Sundermann A.J."/>
            <person name="Mounaud S."/>
            <person name="Pasculle A.W."/>
            <person name="Nierman W.C."/>
            <person name="Driscoll E."/>
            <person name="Cumbie R."/>
            <person name="Clancy C.J."/>
            <person name="Dupont C.L."/>
        </authorList>
    </citation>
    <scope>NUCLEOTIDE SEQUENCE</scope>
    <source>
        <strain evidence="4">GL16</strain>
    </source>
</reference>
<dbReference type="InterPro" id="IPR003010">
    <property type="entry name" value="C-N_Hydrolase"/>
</dbReference>
<evidence type="ECO:0000313" key="4">
    <source>
        <dbReference type="EMBL" id="KAG1543197.1"/>
    </source>
</evidence>
<dbReference type="GO" id="GO:0009435">
    <property type="term" value="P:NAD+ biosynthetic process"/>
    <property type="evidence" value="ECO:0007669"/>
    <property type="project" value="InterPro"/>
</dbReference>
<dbReference type="PANTHER" id="PTHR23090:SF9">
    <property type="entry name" value="GLUTAMINE-DEPENDENT NAD(+) SYNTHETASE"/>
    <property type="match status" value="1"/>
</dbReference>
<feature type="domain" description="CN hydrolase" evidence="3">
    <location>
        <begin position="5"/>
        <end position="88"/>
    </location>
</feature>
<dbReference type="Gene3D" id="3.60.110.10">
    <property type="entry name" value="Carbon-nitrogen hydrolase"/>
    <property type="match status" value="1"/>
</dbReference>
<evidence type="ECO:0000256" key="1">
    <source>
        <dbReference type="ARBA" id="ARBA00022598"/>
    </source>
</evidence>
<dbReference type="EMBL" id="JAANIT010000958">
    <property type="protein sequence ID" value="KAG1543197.1"/>
    <property type="molecule type" value="Genomic_DNA"/>
</dbReference>
<dbReference type="SUPFAM" id="SSF56317">
    <property type="entry name" value="Carbon-nitrogen hydrolase"/>
    <property type="match status" value="1"/>
</dbReference>
<organism evidence="4 5">
    <name type="scientific">Rhizopus oryzae</name>
    <name type="common">Mucormycosis agent</name>
    <name type="synonym">Rhizopus arrhizus var. delemar</name>
    <dbReference type="NCBI Taxonomy" id="64495"/>
    <lineage>
        <taxon>Eukaryota</taxon>
        <taxon>Fungi</taxon>
        <taxon>Fungi incertae sedis</taxon>
        <taxon>Mucoromycota</taxon>
        <taxon>Mucoromycotina</taxon>
        <taxon>Mucoromycetes</taxon>
        <taxon>Mucorales</taxon>
        <taxon>Mucorineae</taxon>
        <taxon>Rhizopodaceae</taxon>
        <taxon>Rhizopus</taxon>
    </lineage>
</organism>
<dbReference type="GO" id="GO:0004359">
    <property type="term" value="F:glutaminase activity"/>
    <property type="evidence" value="ECO:0007669"/>
    <property type="project" value="InterPro"/>
</dbReference>
<comment type="caution">
    <text evidence="4">The sequence shown here is derived from an EMBL/GenBank/DDBJ whole genome shotgun (WGS) entry which is preliminary data.</text>
</comment>